<proteinExistence type="predicted"/>
<evidence type="ECO:0000313" key="2">
    <source>
        <dbReference type="EMBL" id="MBL0004696.1"/>
    </source>
</evidence>
<name>A0A9D7Y2Q3_9MICO</name>
<accession>A0A9D7Y2Q3</accession>
<organism evidence="2 3">
    <name type="scientific">Candidatus Phosphoribacter hodrii</name>
    <dbReference type="NCBI Taxonomy" id="2953743"/>
    <lineage>
        <taxon>Bacteria</taxon>
        <taxon>Bacillati</taxon>
        <taxon>Actinomycetota</taxon>
        <taxon>Actinomycetes</taxon>
        <taxon>Micrococcales</taxon>
        <taxon>Dermatophilaceae</taxon>
        <taxon>Candidatus Phosphoribacter</taxon>
    </lineage>
</organism>
<dbReference type="EMBL" id="JADKGK010000021">
    <property type="protein sequence ID" value="MBL0004696.1"/>
    <property type="molecule type" value="Genomic_DNA"/>
</dbReference>
<dbReference type="InterPro" id="IPR003615">
    <property type="entry name" value="HNH_nuc"/>
</dbReference>
<sequence>MTTTVATPTLPPVGIVALAAVAGLQGLLDRFAEGVGAGVDVRYAASSVTEVDRAIRRLQAIKLKLVAAADRAEVSRGSGHSGTGAWLAAQTHSSGSAAAAQVALAAALHGAVPGGAGPSEGLSLTSAALSAGRLSPEHAAVIASTSRQLPASLDVAERLRVEAALVEQAQRVDPARLRRTARRALTFAGRADAEVAAHEDAVLRTEESRAFERARLTLHDNLDGTMSGHFTVPTFAGQILRKTIQQLASPRRWRESRPAAARSDDLAIDWAQRYGQAFTELIEHLPTDRLTGKVAATVVVTLDAQRLADLVNSQPQASGVDTGLTLSAGQARRIACNAGLLPAVLGGPSLPLDLGRADRFFTEAQRVALATIYDECAADGCDRPYAWSELHHEDPWHAGGRTDLAKAVPLCGWHHRRIHDPAYRHSVTTAPTGAKSVTFHLRT</sequence>
<dbReference type="Proteomes" id="UP000886632">
    <property type="component" value="Unassembled WGS sequence"/>
</dbReference>
<dbReference type="InterPro" id="IPR003870">
    <property type="entry name" value="DUF222"/>
</dbReference>
<gene>
    <name evidence="2" type="ORF">IPP00_12145</name>
</gene>
<evidence type="ECO:0000259" key="1">
    <source>
        <dbReference type="Pfam" id="PF02720"/>
    </source>
</evidence>
<feature type="domain" description="DUF222" evidence="1">
    <location>
        <begin position="48"/>
        <end position="369"/>
    </location>
</feature>
<dbReference type="AlphaFoldDB" id="A0A9D7Y2Q3"/>
<comment type="caution">
    <text evidence="2">The sequence shown here is derived from an EMBL/GenBank/DDBJ whole genome shotgun (WGS) entry which is preliminary data.</text>
</comment>
<reference evidence="2" key="1">
    <citation type="submission" date="2020-10" db="EMBL/GenBank/DDBJ databases">
        <title>Connecting structure to function with the recovery of over 1000 high-quality activated sludge metagenome-assembled genomes encoding full-length rRNA genes using long-read sequencing.</title>
        <authorList>
            <person name="Singleton C.M."/>
            <person name="Petriglieri F."/>
            <person name="Kristensen J.M."/>
            <person name="Kirkegaard R.H."/>
            <person name="Michaelsen T.Y."/>
            <person name="Andersen M.H."/>
            <person name="Karst S.M."/>
            <person name="Dueholm M.S."/>
            <person name="Nielsen P.H."/>
            <person name="Albertsen M."/>
        </authorList>
    </citation>
    <scope>NUCLEOTIDE SEQUENCE</scope>
    <source>
        <strain evidence="2">Ribe_18-Q3-R11-54_MAXAC.001</strain>
    </source>
</reference>
<evidence type="ECO:0000313" key="3">
    <source>
        <dbReference type="Proteomes" id="UP000886632"/>
    </source>
</evidence>
<protein>
    <submittedName>
        <fullName evidence="2">DUF222 domain-containing protein</fullName>
    </submittedName>
</protein>
<dbReference type="Pfam" id="PF02720">
    <property type="entry name" value="DUF222"/>
    <property type="match status" value="1"/>
</dbReference>
<dbReference type="CDD" id="cd00085">
    <property type="entry name" value="HNHc"/>
    <property type="match status" value="1"/>
</dbReference>